<accession>A0ABW3IBA4</accession>
<evidence type="ECO:0008006" key="3">
    <source>
        <dbReference type="Google" id="ProtNLM"/>
    </source>
</evidence>
<dbReference type="Proteomes" id="UP001597100">
    <property type="component" value="Unassembled WGS sequence"/>
</dbReference>
<dbReference type="EMBL" id="JBHTJP010000002">
    <property type="protein sequence ID" value="MFD0975271.1"/>
    <property type="molecule type" value="Genomic_DNA"/>
</dbReference>
<organism evidence="1 2">
    <name type="scientific">Salinimicrobium gaetbulicola</name>
    <dbReference type="NCBI Taxonomy" id="999702"/>
    <lineage>
        <taxon>Bacteria</taxon>
        <taxon>Pseudomonadati</taxon>
        <taxon>Bacteroidota</taxon>
        <taxon>Flavobacteriia</taxon>
        <taxon>Flavobacteriales</taxon>
        <taxon>Flavobacteriaceae</taxon>
        <taxon>Salinimicrobium</taxon>
    </lineage>
</organism>
<keyword evidence="2" id="KW-1185">Reference proteome</keyword>
<reference evidence="2" key="1">
    <citation type="journal article" date="2019" name="Int. J. Syst. Evol. Microbiol.">
        <title>The Global Catalogue of Microorganisms (GCM) 10K type strain sequencing project: providing services to taxonomists for standard genome sequencing and annotation.</title>
        <authorList>
            <consortium name="The Broad Institute Genomics Platform"/>
            <consortium name="The Broad Institute Genome Sequencing Center for Infectious Disease"/>
            <person name="Wu L."/>
            <person name="Ma J."/>
        </authorList>
    </citation>
    <scope>NUCLEOTIDE SEQUENCE [LARGE SCALE GENOMIC DNA]</scope>
    <source>
        <strain evidence="2">CCUG 60898</strain>
    </source>
</reference>
<dbReference type="RefSeq" id="WP_380736282.1">
    <property type="nucleotide sequence ID" value="NZ_JBHTJP010000002.1"/>
</dbReference>
<gene>
    <name evidence="1" type="ORF">ACFQ1G_00565</name>
</gene>
<name>A0ABW3IBA4_9FLAO</name>
<evidence type="ECO:0000313" key="1">
    <source>
        <dbReference type="EMBL" id="MFD0975271.1"/>
    </source>
</evidence>
<evidence type="ECO:0000313" key="2">
    <source>
        <dbReference type="Proteomes" id="UP001597100"/>
    </source>
</evidence>
<sequence>MKKSFLFSLIFIFLTSCSDDDVIPIDNSAELVTKIKLDIVDLNSQNDNYYVYFEYDDNLRLTKKTGGWLTLSASTGYNTFFSNEIFTTLIYSEKEVVVKTFSSSTNFDVPENVRYYTLNSQQQILQKYIPHGTTNSWNKQQQYIYDSNKLINIKTIFPDMSYNPDDSNDYILTYSEQFTYDENQNLVKSEITEEHNGIAIGNKIVRTFEEYDNSINPFKRLNLLDEYFYRSISKNNYRKYTEIHYSNNNVTSVFEKTWNFEYDSQGNIILE</sequence>
<comment type="caution">
    <text evidence="1">The sequence shown here is derived from an EMBL/GenBank/DDBJ whole genome shotgun (WGS) entry which is preliminary data.</text>
</comment>
<protein>
    <recommendedName>
        <fullName evidence="3">YD repeat-containing protein</fullName>
    </recommendedName>
</protein>
<dbReference type="PROSITE" id="PS51257">
    <property type="entry name" value="PROKAR_LIPOPROTEIN"/>
    <property type="match status" value="1"/>
</dbReference>
<proteinExistence type="predicted"/>